<feature type="domain" description="BTB" evidence="1">
    <location>
        <begin position="28"/>
        <end position="101"/>
    </location>
</feature>
<proteinExistence type="predicted"/>
<accession>A0A166TTD8</accession>
<organism evidence="2 3">
    <name type="scientific">Athelia psychrophila</name>
    <dbReference type="NCBI Taxonomy" id="1759441"/>
    <lineage>
        <taxon>Eukaryota</taxon>
        <taxon>Fungi</taxon>
        <taxon>Dikarya</taxon>
        <taxon>Basidiomycota</taxon>
        <taxon>Agaricomycotina</taxon>
        <taxon>Agaricomycetes</taxon>
        <taxon>Agaricomycetidae</taxon>
        <taxon>Atheliales</taxon>
        <taxon>Atheliaceae</taxon>
        <taxon>Athelia</taxon>
    </lineage>
</organism>
<dbReference type="SMART" id="SM00225">
    <property type="entry name" value="BTB"/>
    <property type="match status" value="1"/>
</dbReference>
<dbReference type="STRING" id="436010.A0A166TTD8"/>
<keyword evidence="3" id="KW-1185">Reference proteome</keyword>
<sequence length="320" mass="35852">MSKRADNSFDDCAGLAVPARSNIWYEDGNVILQASGTQFKVHKSILAESSSVFGDMFGFPQPPLVDTNLVEGCPVVHLTDSSEELMAVLEAIYRRRYVQDIPPLSVVSAFMRLGRKYDIPNLYTEAANKIYRDCPVTLEGWDASARSSTIDIGDHHSSWMELAIVARQEGLLSVLPFILYKCCIAYSTTEILNGISHRDATVVVLSPEDQAACLEGHWNILGAQARTTFAWLYQRGTLSPLCTSSDACLHVRQNTLDQEFIPLPGIYALYDWENGYEAGLCGFCARVGEVIHRDGRDDFWNELPNLFNLPSWDEICRERQ</sequence>
<dbReference type="Gene3D" id="3.30.710.10">
    <property type="entry name" value="Potassium Channel Kv1.1, Chain A"/>
    <property type="match status" value="1"/>
</dbReference>
<dbReference type="PROSITE" id="PS50097">
    <property type="entry name" value="BTB"/>
    <property type="match status" value="1"/>
</dbReference>
<name>A0A166TTD8_9AGAM</name>
<protein>
    <recommendedName>
        <fullName evidence="1">BTB domain-containing protein</fullName>
    </recommendedName>
</protein>
<dbReference type="CDD" id="cd18186">
    <property type="entry name" value="BTB_POZ_ZBTB_KLHL-like"/>
    <property type="match status" value="1"/>
</dbReference>
<evidence type="ECO:0000259" key="1">
    <source>
        <dbReference type="PROSITE" id="PS50097"/>
    </source>
</evidence>
<dbReference type="EMBL" id="KV417491">
    <property type="protein sequence ID" value="KZP30962.1"/>
    <property type="molecule type" value="Genomic_DNA"/>
</dbReference>
<dbReference type="SUPFAM" id="SSF54695">
    <property type="entry name" value="POZ domain"/>
    <property type="match status" value="1"/>
</dbReference>
<dbReference type="OrthoDB" id="2799068at2759"/>
<evidence type="ECO:0000313" key="2">
    <source>
        <dbReference type="EMBL" id="KZP30962.1"/>
    </source>
</evidence>
<evidence type="ECO:0000313" key="3">
    <source>
        <dbReference type="Proteomes" id="UP000076532"/>
    </source>
</evidence>
<gene>
    <name evidence="2" type="ORF">FIBSPDRAFT_945469</name>
</gene>
<dbReference type="AlphaFoldDB" id="A0A166TTD8"/>
<dbReference type="InterPro" id="IPR000210">
    <property type="entry name" value="BTB/POZ_dom"/>
</dbReference>
<dbReference type="InterPro" id="IPR011333">
    <property type="entry name" value="SKP1/BTB/POZ_sf"/>
</dbReference>
<dbReference type="Pfam" id="PF00651">
    <property type="entry name" value="BTB"/>
    <property type="match status" value="1"/>
</dbReference>
<dbReference type="Proteomes" id="UP000076532">
    <property type="component" value="Unassembled WGS sequence"/>
</dbReference>
<reference evidence="2 3" key="1">
    <citation type="journal article" date="2016" name="Mol. Biol. Evol.">
        <title>Comparative Genomics of Early-Diverging Mushroom-Forming Fungi Provides Insights into the Origins of Lignocellulose Decay Capabilities.</title>
        <authorList>
            <person name="Nagy L.G."/>
            <person name="Riley R."/>
            <person name="Tritt A."/>
            <person name="Adam C."/>
            <person name="Daum C."/>
            <person name="Floudas D."/>
            <person name="Sun H."/>
            <person name="Yadav J.S."/>
            <person name="Pangilinan J."/>
            <person name="Larsson K.H."/>
            <person name="Matsuura K."/>
            <person name="Barry K."/>
            <person name="Labutti K."/>
            <person name="Kuo R."/>
            <person name="Ohm R.A."/>
            <person name="Bhattacharya S.S."/>
            <person name="Shirouzu T."/>
            <person name="Yoshinaga Y."/>
            <person name="Martin F.M."/>
            <person name="Grigoriev I.V."/>
            <person name="Hibbett D.S."/>
        </authorList>
    </citation>
    <scope>NUCLEOTIDE SEQUENCE [LARGE SCALE GENOMIC DNA]</scope>
    <source>
        <strain evidence="2 3">CBS 109695</strain>
    </source>
</reference>